<keyword evidence="3" id="KW-0479">Metal-binding</keyword>
<dbReference type="STRING" id="294747.C5MAX6"/>
<dbReference type="KEGG" id="ctp:CTRG_03218"/>
<sequence length="259" mass="30527">MDYSERVNSKKGAGGIASKEDTNVYTKQRIKDLLSTHVLDLDNDPYVFRNHLGLLECKLCLTTHINESSYISHLGGKKHMLNLERRRLLDEKQNKQRQLQLQGSQNILSINTIEKRHWNKIGKPAYKVTKIRDPNSLRIGILITVKYPKITVEEPMFRIMSYYELTSKNQNNCHNFIEKCKTIDDDDDDDDDDDEKDVDSDNSFQYLVISGEPYDNITIVIPNDKEIDKPVEENKMSDSYWWYWDNDTKEFFIQFLYKK</sequence>
<evidence type="ECO:0000256" key="3">
    <source>
        <dbReference type="ARBA" id="ARBA00022723"/>
    </source>
</evidence>
<dbReference type="GO" id="GO:0000245">
    <property type="term" value="P:spliceosomal complex assembly"/>
    <property type="evidence" value="ECO:0007669"/>
    <property type="project" value="EnsemblFungi"/>
</dbReference>
<keyword evidence="5" id="KW-0863">Zinc-finger</keyword>
<dbReference type="GO" id="GO:0008270">
    <property type="term" value="F:zinc ion binding"/>
    <property type="evidence" value="ECO:0007669"/>
    <property type="project" value="UniProtKB-KW"/>
</dbReference>
<keyword evidence="7" id="KW-0508">mRNA splicing</keyword>
<name>C5MAX6_CANTT</name>
<proteinExistence type="inferred from homology"/>
<dbReference type="InterPro" id="IPR031781">
    <property type="entry name" value="SF3A2_dom"/>
</dbReference>
<evidence type="ECO:0000313" key="11">
    <source>
        <dbReference type="Proteomes" id="UP000002037"/>
    </source>
</evidence>
<dbReference type="Pfam" id="PF16835">
    <property type="entry name" value="SF3A2"/>
    <property type="match status" value="1"/>
</dbReference>
<dbReference type="PANTHER" id="PTHR23205:SF0">
    <property type="entry name" value="SPLICING FACTOR 3A SUBUNIT 2"/>
    <property type="match status" value="1"/>
</dbReference>
<dbReference type="GeneID" id="8295940"/>
<dbReference type="GO" id="GO:0005686">
    <property type="term" value="C:U2 snRNP"/>
    <property type="evidence" value="ECO:0007669"/>
    <property type="project" value="EnsemblFungi"/>
</dbReference>
<evidence type="ECO:0000256" key="6">
    <source>
        <dbReference type="ARBA" id="ARBA00022833"/>
    </source>
</evidence>
<keyword evidence="2" id="KW-0507">mRNA processing</keyword>
<gene>
    <name evidence="10" type="ORF">CTRG_03218</name>
</gene>
<dbReference type="InterPro" id="IPR003604">
    <property type="entry name" value="Matrin/U1-like-C_Znf_C2H2"/>
</dbReference>
<comment type="similarity">
    <text evidence="1">Belongs to the SF3A2 family.</text>
</comment>
<dbReference type="HOGENOM" id="CLU_050757_1_0_1"/>
<evidence type="ECO:0000256" key="8">
    <source>
        <dbReference type="ARBA" id="ARBA00023242"/>
    </source>
</evidence>
<dbReference type="EMBL" id="GG692398">
    <property type="protein sequence ID" value="EER32793.1"/>
    <property type="molecule type" value="Genomic_DNA"/>
</dbReference>
<reference evidence="10 11" key="1">
    <citation type="journal article" date="2009" name="Nature">
        <title>Evolution of pathogenicity and sexual reproduction in eight Candida genomes.</title>
        <authorList>
            <person name="Butler G."/>
            <person name="Rasmussen M.D."/>
            <person name="Lin M.F."/>
            <person name="Santos M.A."/>
            <person name="Sakthikumar S."/>
            <person name="Munro C.A."/>
            <person name="Rheinbay E."/>
            <person name="Grabherr M."/>
            <person name="Forche A."/>
            <person name="Reedy J.L."/>
            <person name="Agrafioti I."/>
            <person name="Arnaud M.B."/>
            <person name="Bates S."/>
            <person name="Brown A.J."/>
            <person name="Brunke S."/>
            <person name="Costanzo M.C."/>
            <person name="Fitzpatrick D.A."/>
            <person name="de Groot P.W."/>
            <person name="Harris D."/>
            <person name="Hoyer L.L."/>
            <person name="Hube B."/>
            <person name="Klis F.M."/>
            <person name="Kodira C."/>
            <person name="Lennard N."/>
            <person name="Logue M.E."/>
            <person name="Martin R."/>
            <person name="Neiman A.M."/>
            <person name="Nikolaou E."/>
            <person name="Quail M.A."/>
            <person name="Quinn J."/>
            <person name="Santos M.C."/>
            <person name="Schmitzberger F.F."/>
            <person name="Sherlock G."/>
            <person name="Shah P."/>
            <person name="Silverstein K.A."/>
            <person name="Skrzypek M.S."/>
            <person name="Soll D."/>
            <person name="Staggs R."/>
            <person name="Stansfield I."/>
            <person name="Stumpf M.P."/>
            <person name="Sudbery P.E."/>
            <person name="Srikantha T."/>
            <person name="Zeng Q."/>
            <person name="Berman J."/>
            <person name="Berriman M."/>
            <person name="Heitman J."/>
            <person name="Gow N.A."/>
            <person name="Lorenz M.C."/>
            <person name="Birren B.W."/>
            <person name="Kellis M."/>
            <person name="Cuomo C.A."/>
        </authorList>
    </citation>
    <scope>NUCLEOTIDE SEQUENCE [LARGE SCALE GENOMIC DNA]</scope>
    <source>
        <strain evidence="11">ATCC MYA-3404 / T1</strain>
    </source>
</reference>
<dbReference type="eggNOG" id="KOG0227">
    <property type="taxonomic scope" value="Eukaryota"/>
</dbReference>
<dbReference type="Pfam" id="PF12874">
    <property type="entry name" value="zf-met"/>
    <property type="match status" value="1"/>
</dbReference>
<dbReference type="GO" id="GO:0000974">
    <property type="term" value="C:Prp19 complex"/>
    <property type="evidence" value="ECO:0007669"/>
    <property type="project" value="EnsemblFungi"/>
</dbReference>
<evidence type="ECO:0000256" key="7">
    <source>
        <dbReference type="ARBA" id="ARBA00023187"/>
    </source>
</evidence>
<dbReference type="RefSeq" id="XP_002548921.1">
    <property type="nucleotide sequence ID" value="XM_002548875.1"/>
</dbReference>
<dbReference type="InterPro" id="IPR052092">
    <property type="entry name" value="SF3A2"/>
</dbReference>
<dbReference type="Proteomes" id="UP000002037">
    <property type="component" value="Unassembled WGS sequence"/>
</dbReference>
<organism evidence="10 11">
    <name type="scientific">Candida tropicalis (strain ATCC MYA-3404 / T1)</name>
    <name type="common">Yeast</name>
    <dbReference type="NCBI Taxonomy" id="294747"/>
    <lineage>
        <taxon>Eukaryota</taxon>
        <taxon>Fungi</taxon>
        <taxon>Dikarya</taxon>
        <taxon>Ascomycota</taxon>
        <taxon>Saccharomycotina</taxon>
        <taxon>Pichiomycetes</taxon>
        <taxon>Debaryomycetaceae</taxon>
        <taxon>Candida/Lodderomyces clade</taxon>
        <taxon>Candida</taxon>
    </lineage>
</organism>
<evidence type="ECO:0000256" key="5">
    <source>
        <dbReference type="ARBA" id="ARBA00022771"/>
    </source>
</evidence>
<keyword evidence="11" id="KW-1185">Reference proteome</keyword>
<evidence type="ECO:0000256" key="1">
    <source>
        <dbReference type="ARBA" id="ARBA00008995"/>
    </source>
</evidence>
<feature type="domain" description="U1-type" evidence="9">
    <location>
        <begin position="52"/>
        <end position="86"/>
    </location>
</feature>
<keyword evidence="6" id="KW-0862">Zinc</keyword>
<dbReference type="PANTHER" id="PTHR23205">
    <property type="entry name" value="SPLICING FACTOR 3A SUBUNIT 2"/>
    <property type="match status" value="1"/>
</dbReference>
<dbReference type="GO" id="GO:0071004">
    <property type="term" value="C:U2-type prespliceosome"/>
    <property type="evidence" value="ECO:0007669"/>
    <property type="project" value="EnsemblFungi"/>
</dbReference>
<evidence type="ECO:0000259" key="9">
    <source>
        <dbReference type="SMART" id="SM00451"/>
    </source>
</evidence>
<dbReference type="Gene3D" id="2.60.40.2690">
    <property type="match status" value="1"/>
</dbReference>
<dbReference type="GO" id="GO:0003723">
    <property type="term" value="F:RNA binding"/>
    <property type="evidence" value="ECO:0007669"/>
    <property type="project" value="EnsemblFungi"/>
</dbReference>
<dbReference type="GO" id="GO:0071013">
    <property type="term" value="C:catalytic step 2 spliceosome"/>
    <property type="evidence" value="ECO:0007669"/>
    <property type="project" value="TreeGrafter"/>
</dbReference>
<dbReference type="InterPro" id="IPR013087">
    <property type="entry name" value="Znf_C2H2_type"/>
</dbReference>
<accession>C5MAX6</accession>
<evidence type="ECO:0000313" key="10">
    <source>
        <dbReference type="EMBL" id="EER32793.1"/>
    </source>
</evidence>
<dbReference type="VEuPathDB" id="FungiDB:CTRG_03218"/>
<evidence type="ECO:0000256" key="4">
    <source>
        <dbReference type="ARBA" id="ARBA00022728"/>
    </source>
</evidence>
<dbReference type="OrthoDB" id="10250970at2759"/>
<dbReference type="SUPFAM" id="SSF57667">
    <property type="entry name" value="beta-beta-alpha zinc fingers"/>
    <property type="match status" value="1"/>
</dbReference>
<dbReference type="AlphaFoldDB" id="C5MAX6"/>
<evidence type="ECO:0000256" key="2">
    <source>
        <dbReference type="ARBA" id="ARBA00022664"/>
    </source>
</evidence>
<protein>
    <recommendedName>
        <fullName evidence="9">U1-type domain-containing protein</fullName>
    </recommendedName>
</protein>
<keyword evidence="8" id="KW-0539">Nucleus</keyword>
<dbReference type="SMART" id="SM00451">
    <property type="entry name" value="ZnF_U1"/>
    <property type="match status" value="1"/>
</dbReference>
<dbReference type="InterPro" id="IPR036236">
    <property type="entry name" value="Znf_C2H2_sf"/>
</dbReference>
<keyword evidence="4" id="KW-0747">Spliceosome</keyword>